<dbReference type="CDD" id="cd07378">
    <property type="entry name" value="MPP_ACP5"/>
    <property type="match status" value="1"/>
</dbReference>
<sequence length="420" mass="48261">MMELRIRRALLAVLSFLPCAVYNVPLNDRLACTNGNVCHVNKDHLDFFVLGDTGGISFDVTSNYLNFIKATEAQERLANSMADLAGRQKPDFIVNVGDNVYFNGVDTVFDSRFDTVFEEPYADPRLDVPWYMIGGNHDHLGNISAQIEYTKYSNKWTFPKLYYKASYSFAEGTRTVDILFIDTIVLCGNCIDVNGRSIFSWAMHRKKIPNEPDPEWAVEAKKQWKWIEDELSASKADYLFVVGHYPIYSISSHGPAKCLIEKLDPLLREYHVSAYFAGHDHTLQFFRVDNTTNTSSARTFGVSQTTSKKDHEVFLGRPNYYKDDVSTMHYLVSGAGSRTDFSSENWGSNPTEPIYYYPRDRDEPLWKRILHAPELGYGYGGFVRFEVRNDTADMYFYVKELDMEFLDYINRRPNVAAIKD</sequence>
<evidence type="ECO:0000256" key="2">
    <source>
        <dbReference type="ARBA" id="ARBA00012646"/>
    </source>
</evidence>
<reference evidence="14" key="1">
    <citation type="submission" date="2016-11" db="UniProtKB">
        <authorList>
            <consortium name="WormBaseParasite"/>
        </authorList>
    </citation>
    <scope>IDENTIFICATION</scope>
</reference>
<dbReference type="Proteomes" id="UP000582659">
    <property type="component" value="Unassembled WGS sequence"/>
</dbReference>
<dbReference type="InterPro" id="IPR024927">
    <property type="entry name" value="Acid_PPase"/>
</dbReference>
<keyword evidence="5" id="KW-0378">Hydrolase</keyword>
<dbReference type="EMBL" id="CAJFDI010000001">
    <property type="protein sequence ID" value="CAD5211928.1"/>
    <property type="molecule type" value="Genomic_DNA"/>
</dbReference>
<dbReference type="GO" id="GO:0003993">
    <property type="term" value="F:acid phosphatase activity"/>
    <property type="evidence" value="ECO:0007669"/>
    <property type="project" value="UniProtKB-EC"/>
</dbReference>
<evidence type="ECO:0000313" key="13">
    <source>
        <dbReference type="Proteomes" id="UP000659654"/>
    </source>
</evidence>
<dbReference type="PANTHER" id="PTHR10161:SF14">
    <property type="entry name" value="TARTRATE-RESISTANT ACID PHOSPHATASE TYPE 5"/>
    <property type="match status" value="1"/>
</dbReference>
<evidence type="ECO:0000313" key="14">
    <source>
        <dbReference type="WBParaSite" id="BXY_0937300.1"/>
    </source>
</evidence>
<keyword evidence="13" id="KW-1185">Reference proteome</keyword>
<dbReference type="SMR" id="A0A1I7S8M8"/>
<feature type="domain" description="Calcineurin-like phosphoesterase" evidence="9">
    <location>
        <begin position="47"/>
        <end position="282"/>
    </location>
</feature>
<evidence type="ECO:0000313" key="10">
    <source>
        <dbReference type="EMBL" id="CAD5211928.1"/>
    </source>
</evidence>
<evidence type="ECO:0000256" key="1">
    <source>
        <dbReference type="ARBA" id="ARBA00000032"/>
    </source>
</evidence>
<dbReference type="Pfam" id="PF00149">
    <property type="entry name" value="Metallophos"/>
    <property type="match status" value="1"/>
</dbReference>
<evidence type="ECO:0000313" key="12">
    <source>
        <dbReference type="Proteomes" id="UP000095284"/>
    </source>
</evidence>
<protein>
    <recommendedName>
        <fullName evidence="3">Tartrate-resistant acid phosphatase type 5</fullName>
        <ecNumber evidence="2">3.1.3.2</ecNumber>
    </recommendedName>
    <alternativeName>
        <fullName evidence="7">Tartrate-resistant acid ATPase</fullName>
    </alternativeName>
    <alternativeName>
        <fullName evidence="6">Type 5 acid phosphatase</fullName>
    </alternativeName>
</protein>
<keyword evidence="4 8" id="KW-0732">Signal</keyword>
<dbReference type="EC" id="3.1.3.2" evidence="2"/>
<organism evidence="12 14">
    <name type="scientific">Bursaphelenchus xylophilus</name>
    <name type="common">Pinewood nematode worm</name>
    <name type="synonym">Aphelenchoides xylophilus</name>
    <dbReference type="NCBI Taxonomy" id="6326"/>
    <lineage>
        <taxon>Eukaryota</taxon>
        <taxon>Metazoa</taxon>
        <taxon>Ecdysozoa</taxon>
        <taxon>Nematoda</taxon>
        <taxon>Chromadorea</taxon>
        <taxon>Rhabditida</taxon>
        <taxon>Tylenchina</taxon>
        <taxon>Tylenchomorpha</taxon>
        <taxon>Aphelenchoidea</taxon>
        <taxon>Aphelenchoididae</taxon>
        <taxon>Bursaphelenchus</taxon>
    </lineage>
</organism>
<evidence type="ECO:0000256" key="5">
    <source>
        <dbReference type="ARBA" id="ARBA00022801"/>
    </source>
</evidence>
<accession>A0A1I7S8M8</accession>
<dbReference type="Gene3D" id="3.60.21.10">
    <property type="match status" value="1"/>
</dbReference>
<evidence type="ECO:0000256" key="6">
    <source>
        <dbReference type="ARBA" id="ARBA00029999"/>
    </source>
</evidence>
<dbReference type="InterPro" id="IPR004843">
    <property type="entry name" value="Calcineurin-like_PHP"/>
</dbReference>
<gene>
    <name evidence="10" type="ORF">BXYJ_LOCUS2666</name>
</gene>
<evidence type="ECO:0000256" key="4">
    <source>
        <dbReference type="ARBA" id="ARBA00022729"/>
    </source>
</evidence>
<dbReference type="AlphaFoldDB" id="A0A1I7S8M8"/>
<dbReference type="eggNOG" id="KOG2679">
    <property type="taxonomic scope" value="Eukaryota"/>
</dbReference>
<comment type="catalytic activity">
    <reaction evidence="1">
        <text>a phosphate monoester + H2O = an alcohol + phosphate</text>
        <dbReference type="Rhea" id="RHEA:15017"/>
        <dbReference type="ChEBI" id="CHEBI:15377"/>
        <dbReference type="ChEBI" id="CHEBI:30879"/>
        <dbReference type="ChEBI" id="CHEBI:43474"/>
        <dbReference type="ChEBI" id="CHEBI:67140"/>
        <dbReference type="EC" id="3.1.3.2"/>
    </reaction>
</comment>
<dbReference type="InterPro" id="IPR051558">
    <property type="entry name" value="Metallophosphoesterase_PAP"/>
</dbReference>
<dbReference type="PANTHER" id="PTHR10161">
    <property type="entry name" value="TARTRATE-RESISTANT ACID PHOSPHATASE TYPE 5"/>
    <property type="match status" value="1"/>
</dbReference>
<evidence type="ECO:0000313" key="11">
    <source>
        <dbReference type="EMBL" id="CAG9089463.1"/>
    </source>
</evidence>
<dbReference type="Proteomes" id="UP000659654">
    <property type="component" value="Unassembled WGS sequence"/>
</dbReference>
<evidence type="ECO:0000256" key="3">
    <source>
        <dbReference type="ARBA" id="ARBA00015822"/>
    </source>
</evidence>
<proteinExistence type="predicted"/>
<dbReference type="WBParaSite" id="BXY_0937300.1">
    <property type="protein sequence ID" value="BXY_0937300.1"/>
    <property type="gene ID" value="BXY_0937300"/>
</dbReference>
<evidence type="ECO:0000259" key="9">
    <source>
        <dbReference type="Pfam" id="PF00149"/>
    </source>
</evidence>
<dbReference type="EMBL" id="CAJFCV020000001">
    <property type="protein sequence ID" value="CAG9089463.1"/>
    <property type="molecule type" value="Genomic_DNA"/>
</dbReference>
<dbReference type="SUPFAM" id="SSF56300">
    <property type="entry name" value="Metallo-dependent phosphatases"/>
    <property type="match status" value="1"/>
</dbReference>
<feature type="chain" id="PRO_5040670856" description="Tartrate-resistant acid phosphatase type 5" evidence="8">
    <location>
        <begin position="24"/>
        <end position="420"/>
    </location>
</feature>
<evidence type="ECO:0000256" key="7">
    <source>
        <dbReference type="ARBA" id="ARBA00031589"/>
    </source>
</evidence>
<dbReference type="InterPro" id="IPR029052">
    <property type="entry name" value="Metallo-depent_PP-like"/>
</dbReference>
<feature type="signal peptide" evidence="8">
    <location>
        <begin position="1"/>
        <end position="23"/>
    </location>
</feature>
<name>A0A1I7S8M8_BURXY</name>
<dbReference type="Proteomes" id="UP000095284">
    <property type="component" value="Unplaced"/>
</dbReference>
<reference evidence="11" key="2">
    <citation type="submission" date="2020-08" db="EMBL/GenBank/DDBJ databases">
        <authorList>
            <person name="Kikuchi T."/>
        </authorList>
    </citation>
    <scope>NUCLEOTIDE SEQUENCE</scope>
    <source>
        <strain evidence="10">Ka4C1</strain>
    </source>
</reference>
<dbReference type="OrthoDB" id="411211at2759"/>
<evidence type="ECO:0000256" key="8">
    <source>
        <dbReference type="SAM" id="SignalP"/>
    </source>
</evidence>